<organism evidence="2 3">
    <name type="scientific">Christensenella hongkongensis</name>
    <dbReference type="NCBI Taxonomy" id="270498"/>
    <lineage>
        <taxon>Bacteria</taxon>
        <taxon>Bacillati</taxon>
        <taxon>Bacillota</taxon>
        <taxon>Clostridia</taxon>
        <taxon>Christensenellales</taxon>
        <taxon>Christensenellaceae</taxon>
        <taxon>Christensenella</taxon>
    </lineage>
</organism>
<dbReference type="PATRIC" id="fig|270498.16.peg.866"/>
<keyword evidence="3" id="KW-1185">Reference proteome</keyword>
<dbReference type="RefSeq" id="WP_046443301.1">
    <property type="nucleotide sequence ID" value="NZ_CAUERS010000088.1"/>
</dbReference>
<dbReference type="InterPro" id="IPR030489">
    <property type="entry name" value="TR_Rrf2-type_CS"/>
</dbReference>
<dbReference type="STRING" id="270498.CHK_1427"/>
<accession>A0A0M2NLC9</accession>
<dbReference type="InterPro" id="IPR000944">
    <property type="entry name" value="Tscrpt_reg_Rrf2"/>
</dbReference>
<proteinExistence type="predicted"/>
<name>A0A0M2NLC9_9FIRM</name>
<dbReference type="InterPro" id="IPR036390">
    <property type="entry name" value="WH_DNA-bd_sf"/>
</dbReference>
<dbReference type="OrthoDB" id="9808360at2"/>
<dbReference type="GO" id="GO:0005829">
    <property type="term" value="C:cytosol"/>
    <property type="evidence" value="ECO:0007669"/>
    <property type="project" value="TreeGrafter"/>
</dbReference>
<dbReference type="GO" id="GO:0003700">
    <property type="term" value="F:DNA-binding transcription factor activity"/>
    <property type="evidence" value="ECO:0007669"/>
    <property type="project" value="TreeGrafter"/>
</dbReference>
<dbReference type="PROSITE" id="PS51197">
    <property type="entry name" value="HTH_RRF2_2"/>
    <property type="match status" value="1"/>
</dbReference>
<comment type="caution">
    <text evidence="2">The sequence shown here is derived from an EMBL/GenBank/DDBJ whole genome shotgun (WGS) entry which is preliminary data.</text>
</comment>
<dbReference type="PANTHER" id="PTHR33221">
    <property type="entry name" value="WINGED HELIX-TURN-HELIX TRANSCRIPTIONAL REGULATOR, RRF2 FAMILY"/>
    <property type="match status" value="1"/>
</dbReference>
<sequence>MKLSTKGRYGLRAMIDLAKNSEAEAVPISSIAARQEISESYLEQLIAKLKKAGLVSSIRGAQGGYMLTRQTDDISVGDILRALEGDLSPIDCPALGDEDGCSKSGSCASKYVWQRLNDGINEIVDEIKLSTLIEQENGACAPCSGAHATK</sequence>
<dbReference type="Gene3D" id="1.10.10.10">
    <property type="entry name" value="Winged helix-like DNA-binding domain superfamily/Winged helix DNA-binding domain"/>
    <property type="match status" value="1"/>
</dbReference>
<protein>
    <submittedName>
        <fullName evidence="2">Iron-sulfur cluster regulator IscR</fullName>
    </submittedName>
</protein>
<dbReference type="PROSITE" id="PS01332">
    <property type="entry name" value="HTH_RRF2_1"/>
    <property type="match status" value="1"/>
</dbReference>
<dbReference type="Proteomes" id="UP000034076">
    <property type="component" value="Unassembled WGS sequence"/>
</dbReference>
<dbReference type="GO" id="GO:0003677">
    <property type="term" value="F:DNA binding"/>
    <property type="evidence" value="ECO:0007669"/>
    <property type="project" value="UniProtKB-KW"/>
</dbReference>
<dbReference type="Pfam" id="PF02082">
    <property type="entry name" value="Rrf2"/>
    <property type="match status" value="1"/>
</dbReference>
<keyword evidence="1" id="KW-0238">DNA-binding</keyword>
<gene>
    <name evidence="2" type="ORF">CHK_1427</name>
</gene>
<reference evidence="2 3" key="1">
    <citation type="submission" date="2015-04" db="EMBL/GenBank/DDBJ databases">
        <title>Draft genome sequence of bacteremic isolate Catabacter hongkongensis type strain HKU16T.</title>
        <authorList>
            <person name="Lau S.K."/>
            <person name="Teng J.L."/>
            <person name="Huang Y."/>
            <person name="Curreem S.O."/>
            <person name="Tsui S.K."/>
            <person name="Woo P.C."/>
        </authorList>
    </citation>
    <scope>NUCLEOTIDE SEQUENCE [LARGE SCALE GENOMIC DNA]</scope>
    <source>
        <strain evidence="2 3">HKU16</strain>
    </source>
</reference>
<dbReference type="NCBIfam" id="TIGR00738">
    <property type="entry name" value="rrf2_super"/>
    <property type="match status" value="1"/>
</dbReference>
<dbReference type="SUPFAM" id="SSF46785">
    <property type="entry name" value="Winged helix' DNA-binding domain"/>
    <property type="match status" value="1"/>
</dbReference>
<dbReference type="EMBL" id="LAYJ01000088">
    <property type="protein sequence ID" value="KKI51040.1"/>
    <property type="molecule type" value="Genomic_DNA"/>
</dbReference>
<evidence type="ECO:0000313" key="3">
    <source>
        <dbReference type="Proteomes" id="UP000034076"/>
    </source>
</evidence>
<evidence type="ECO:0000256" key="1">
    <source>
        <dbReference type="ARBA" id="ARBA00023125"/>
    </source>
</evidence>
<dbReference type="InterPro" id="IPR036388">
    <property type="entry name" value="WH-like_DNA-bd_sf"/>
</dbReference>
<evidence type="ECO:0000313" key="2">
    <source>
        <dbReference type="EMBL" id="KKI51040.1"/>
    </source>
</evidence>
<dbReference type="PANTHER" id="PTHR33221:SF5">
    <property type="entry name" value="HTH-TYPE TRANSCRIPTIONAL REGULATOR ISCR"/>
    <property type="match status" value="1"/>
</dbReference>
<dbReference type="AlphaFoldDB" id="A0A0M2NLC9"/>